<dbReference type="HOGENOM" id="CLU_039534_1_1_1"/>
<evidence type="ECO:0000313" key="4">
    <source>
        <dbReference type="Proteomes" id="UP000019373"/>
    </source>
</evidence>
<dbReference type="InterPro" id="IPR011042">
    <property type="entry name" value="6-blade_b-propeller_TolB-like"/>
</dbReference>
<name>U1HQ34_ENDPU</name>
<gene>
    <name evidence="3" type="ORF">EPUS_05988</name>
</gene>
<accession>U1HQ34</accession>
<feature type="chain" id="PRO_5004611133" description="Pyrroloquinoline quinone-dependent pyranose dehydrogenase beta-propeller domain-containing protein" evidence="1">
    <location>
        <begin position="20"/>
        <end position="485"/>
    </location>
</feature>
<dbReference type="InterPro" id="IPR054539">
    <property type="entry name" value="Beta-prop_PDH"/>
</dbReference>
<dbReference type="Proteomes" id="UP000019373">
    <property type="component" value="Unassembled WGS sequence"/>
</dbReference>
<evidence type="ECO:0000313" key="3">
    <source>
        <dbReference type="EMBL" id="ERF71159.1"/>
    </source>
</evidence>
<keyword evidence="1" id="KW-0732">Signal</keyword>
<dbReference type="eggNOG" id="ENOG502QPZ1">
    <property type="taxonomic scope" value="Eukaryota"/>
</dbReference>
<feature type="signal peptide" evidence="1">
    <location>
        <begin position="1"/>
        <end position="19"/>
    </location>
</feature>
<dbReference type="GeneID" id="19240935"/>
<dbReference type="Pfam" id="PF22807">
    <property type="entry name" value="TrAA12"/>
    <property type="match status" value="1"/>
</dbReference>
<protein>
    <recommendedName>
        <fullName evidence="2">Pyrroloquinoline quinone-dependent pyranose dehydrogenase beta-propeller domain-containing protein</fullName>
    </recommendedName>
</protein>
<evidence type="ECO:0000256" key="1">
    <source>
        <dbReference type="SAM" id="SignalP"/>
    </source>
</evidence>
<dbReference type="EMBL" id="KE721233">
    <property type="protein sequence ID" value="ERF71159.1"/>
    <property type="molecule type" value="Genomic_DNA"/>
</dbReference>
<dbReference type="RefSeq" id="XP_007803175.1">
    <property type="nucleotide sequence ID" value="XM_007804984.1"/>
</dbReference>
<sequence length="485" mass="51403">MTHTYFILASTALLSLATAQTTCLSSLRPSYSATVASGYQVGLVATGLARPRGIQFDRAGHLLVVEASRGDDPAISALTLNDGGGICVGEASRRTVVRGQGVSVIPLNKYAMAHCWAQVNHGIAISNDGTVLYASSMESVFSWTYDPASQSASEQRTLVGAMSGSDHRTRTLLLSEMVNDTLVISRGSDSNIDPVAADITSGHSQLRAFNIGNLTDDQNYTYASDGLRLGWGLRNSVGVAEHPITGGIWSVENSADNLRRDGASIRQDNPGEELNFHGYLNGTEYERQGGNYGYPQCYAVWESEALLPNANLPVGAQFAADGDGGNDTYCAAQIPPRLTFIAHQAPLDIKFNNSGTEAWISFHGSWNRDVPSGYKLAMVSFENGEPVAAPDNKTAALDIFANVDNDACPDNCFRPAGLAFDAQGRLFMTSDATGEIYVIARESMSSPAGSATNQSSQTGVAQRVGAAASSMLGLTVLVVYGLIFA</sequence>
<keyword evidence="4" id="KW-1185">Reference proteome</keyword>
<dbReference type="AlphaFoldDB" id="U1HQ34"/>
<feature type="domain" description="Pyrroloquinoline quinone-dependent pyranose dehydrogenase beta-propeller" evidence="2">
    <location>
        <begin position="34"/>
        <end position="441"/>
    </location>
</feature>
<dbReference type="OrthoDB" id="507128at2759"/>
<evidence type="ECO:0000259" key="2">
    <source>
        <dbReference type="Pfam" id="PF22807"/>
    </source>
</evidence>
<dbReference type="Gene3D" id="2.120.10.30">
    <property type="entry name" value="TolB, C-terminal domain"/>
    <property type="match status" value="1"/>
</dbReference>
<organism evidence="3 4">
    <name type="scientific">Endocarpon pusillum (strain Z07020 / HMAS-L-300199)</name>
    <name type="common">Lichen-forming fungus</name>
    <dbReference type="NCBI Taxonomy" id="1263415"/>
    <lineage>
        <taxon>Eukaryota</taxon>
        <taxon>Fungi</taxon>
        <taxon>Dikarya</taxon>
        <taxon>Ascomycota</taxon>
        <taxon>Pezizomycotina</taxon>
        <taxon>Eurotiomycetes</taxon>
        <taxon>Chaetothyriomycetidae</taxon>
        <taxon>Verrucariales</taxon>
        <taxon>Verrucariaceae</taxon>
        <taxon>Endocarpon</taxon>
    </lineage>
</organism>
<reference evidence="4" key="1">
    <citation type="journal article" date="2014" name="BMC Genomics">
        <title>Genome characteristics reveal the impact of lichenization on lichen-forming fungus Endocarpon pusillum Hedwig (Verrucariales, Ascomycota).</title>
        <authorList>
            <person name="Wang Y.-Y."/>
            <person name="Liu B."/>
            <person name="Zhang X.-Y."/>
            <person name="Zhou Q.-M."/>
            <person name="Zhang T."/>
            <person name="Li H."/>
            <person name="Yu Y.-F."/>
            <person name="Zhang X.-L."/>
            <person name="Hao X.-Y."/>
            <person name="Wang M."/>
            <person name="Wang L."/>
            <person name="Wei J.-C."/>
        </authorList>
    </citation>
    <scope>NUCLEOTIDE SEQUENCE [LARGE SCALE GENOMIC DNA]</scope>
    <source>
        <strain evidence="4">Z07020 / HMAS-L-300199</strain>
    </source>
</reference>
<dbReference type="InterPro" id="IPR011041">
    <property type="entry name" value="Quinoprot_gluc/sorb_DH_b-prop"/>
</dbReference>
<proteinExistence type="predicted"/>
<dbReference type="OMA" id="EINHHWT"/>
<dbReference type="SUPFAM" id="SSF50952">
    <property type="entry name" value="Soluble quinoprotein glucose dehydrogenase"/>
    <property type="match status" value="1"/>
</dbReference>